<evidence type="ECO:0000256" key="4">
    <source>
        <dbReference type="ARBA" id="ARBA00022842"/>
    </source>
</evidence>
<evidence type="ECO:0000313" key="8">
    <source>
        <dbReference type="EMBL" id="MBA8814320.1"/>
    </source>
</evidence>
<proteinExistence type="predicted"/>
<dbReference type="SUPFAM" id="SSF88723">
    <property type="entry name" value="PIN domain-like"/>
    <property type="match status" value="1"/>
</dbReference>
<dbReference type="Pfam" id="PF26343">
    <property type="entry name" value="VapC50_C"/>
    <property type="match status" value="1"/>
</dbReference>
<keyword evidence="2" id="KW-0479">Metal-binding</keyword>
<name>A0A7W3PJD7_9MICO</name>
<comment type="caution">
    <text evidence="8">The sequence shown here is derived from an EMBL/GenBank/DDBJ whole genome shotgun (WGS) entry which is preliminary data.</text>
</comment>
<reference evidence="8 10" key="2">
    <citation type="submission" date="2020-07" db="EMBL/GenBank/DDBJ databases">
        <title>Sequencing the genomes of 1000 actinobacteria strains.</title>
        <authorList>
            <person name="Klenk H.-P."/>
        </authorList>
    </citation>
    <scope>NUCLEOTIDE SEQUENCE [LARGE SCALE GENOMIC DNA]</scope>
    <source>
        <strain evidence="8 10">DSM 10309</strain>
    </source>
</reference>
<dbReference type="EMBL" id="JACGWW010000003">
    <property type="protein sequence ID" value="MBA8814320.1"/>
    <property type="molecule type" value="Genomic_DNA"/>
</dbReference>
<gene>
    <name evidence="8" type="ORF">FB463_002586</name>
    <name evidence="7" type="ORF">FFA01_15690</name>
</gene>
<evidence type="ECO:0000256" key="1">
    <source>
        <dbReference type="ARBA" id="ARBA00022722"/>
    </source>
</evidence>
<keyword evidence="9" id="KW-1185">Reference proteome</keyword>
<keyword evidence="1" id="KW-0540">Nuclease</keyword>
<evidence type="ECO:0000313" key="9">
    <source>
        <dbReference type="Proteomes" id="UP000321154"/>
    </source>
</evidence>
<reference evidence="7 9" key="1">
    <citation type="submission" date="2019-07" db="EMBL/GenBank/DDBJ databases">
        <title>Whole genome shotgun sequence of Frigoribacterium faeni NBRC 103066.</title>
        <authorList>
            <person name="Hosoyama A."/>
            <person name="Uohara A."/>
            <person name="Ohji S."/>
            <person name="Ichikawa N."/>
        </authorList>
    </citation>
    <scope>NUCLEOTIDE SEQUENCE [LARGE SCALE GENOMIC DNA]</scope>
    <source>
        <strain evidence="7 9">NBRC 103066</strain>
    </source>
</reference>
<dbReference type="RefSeq" id="WP_244289755.1">
    <property type="nucleotide sequence ID" value="NZ_BAAAHR010000007.1"/>
</dbReference>
<evidence type="ECO:0000313" key="7">
    <source>
        <dbReference type="EMBL" id="GEK83260.1"/>
    </source>
</evidence>
<dbReference type="Pfam" id="PF13470">
    <property type="entry name" value="PIN_3"/>
    <property type="match status" value="1"/>
</dbReference>
<sequence length="185" mass="20864">MNPVSFPAFFDACTIYGIRLTDLLLRLADEGAFRPLWSEEVLEEVRRNVVANGISEGGIEKRLATMRRFFPDALVTGYEPLMDSLSCDPKDRHVLAAAIRSRADVLVTFNLRDFPDASLDPFDVDLVHPDDFLLDQLDLFPGLVVRVLHELAEDYSDPRQDVDDVLEALRRAGVPRFAADVGRYL</sequence>
<feature type="domain" description="VapC50 C-terminal" evidence="6">
    <location>
        <begin position="129"/>
        <end position="181"/>
    </location>
</feature>
<dbReference type="InterPro" id="IPR029060">
    <property type="entry name" value="PIN-like_dom_sf"/>
</dbReference>
<dbReference type="EMBL" id="BJUV01000013">
    <property type="protein sequence ID" value="GEK83260.1"/>
    <property type="molecule type" value="Genomic_DNA"/>
</dbReference>
<evidence type="ECO:0000259" key="5">
    <source>
        <dbReference type="Pfam" id="PF13470"/>
    </source>
</evidence>
<keyword evidence="3" id="KW-0378">Hydrolase</keyword>
<dbReference type="Proteomes" id="UP000321154">
    <property type="component" value="Unassembled WGS sequence"/>
</dbReference>
<dbReference type="GO" id="GO:0016787">
    <property type="term" value="F:hydrolase activity"/>
    <property type="evidence" value="ECO:0007669"/>
    <property type="project" value="UniProtKB-KW"/>
</dbReference>
<dbReference type="GO" id="GO:0004518">
    <property type="term" value="F:nuclease activity"/>
    <property type="evidence" value="ECO:0007669"/>
    <property type="project" value="UniProtKB-KW"/>
</dbReference>
<dbReference type="GO" id="GO:0046872">
    <property type="term" value="F:metal ion binding"/>
    <property type="evidence" value="ECO:0007669"/>
    <property type="project" value="UniProtKB-KW"/>
</dbReference>
<dbReference type="AlphaFoldDB" id="A0A7W3PJD7"/>
<protein>
    <submittedName>
        <fullName evidence="7">PIN domain-containing protein</fullName>
    </submittedName>
    <submittedName>
        <fullName evidence="8">Putative nucleic acid-binding protein</fullName>
    </submittedName>
</protein>
<evidence type="ECO:0000313" key="10">
    <source>
        <dbReference type="Proteomes" id="UP000522688"/>
    </source>
</evidence>
<dbReference type="InterPro" id="IPR058652">
    <property type="entry name" value="VapC50_C"/>
</dbReference>
<organism evidence="8 10">
    <name type="scientific">Frigoribacterium faeni</name>
    <dbReference type="NCBI Taxonomy" id="145483"/>
    <lineage>
        <taxon>Bacteria</taxon>
        <taxon>Bacillati</taxon>
        <taxon>Actinomycetota</taxon>
        <taxon>Actinomycetes</taxon>
        <taxon>Micrococcales</taxon>
        <taxon>Microbacteriaceae</taxon>
        <taxon>Frigoribacterium</taxon>
    </lineage>
</organism>
<keyword evidence="4" id="KW-0460">Magnesium</keyword>
<evidence type="ECO:0000256" key="3">
    <source>
        <dbReference type="ARBA" id="ARBA00022801"/>
    </source>
</evidence>
<evidence type="ECO:0000256" key="2">
    <source>
        <dbReference type="ARBA" id="ARBA00022723"/>
    </source>
</evidence>
<evidence type="ECO:0000259" key="6">
    <source>
        <dbReference type="Pfam" id="PF26343"/>
    </source>
</evidence>
<accession>A0A7W3PJD7</accession>
<feature type="domain" description="PIN" evidence="5">
    <location>
        <begin position="20"/>
        <end position="111"/>
    </location>
</feature>
<dbReference type="Proteomes" id="UP000522688">
    <property type="component" value="Unassembled WGS sequence"/>
</dbReference>
<dbReference type="InterPro" id="IPR002716">
    <property type="entry name" value="PIN_dom"/>
</dbReference>